<evidence type="ECO:0000313" key="2">
    <source>
        <dbReference type="Proteomes" id="UP000229081"/>
    </source>
</evidence>
<sequence length="101" mass="10588">MPRSFDNGFLNGAPLPGEAAFAPGARLSFAPSVGAAVPILTIPPAPVLTVTEDGAPLDPPVDLVPQVDTIVVDRTAAQFLLVWRASFAWEARLETATLTVH</sequence>
<accession>A0A2K8MAK5</accession>
<dbReference type="OrthoDB" id="9981208at2"/>
<reference evidence="1 2" key="1">
    <citation type="submission" date="2017-11" db="EMBL/GenBank/DDBJ databases">
        <title>Complete genome sequence of Sphingomonas sp. Strain Cra20, a psychrotolerant potential plant growth promoting rhizobacteria.</title>
        <authorList>
            <person name="Luo Y."/>
        </authorList>
    </citation>
    <scope>NUCLEOTIDE SEQUENCE [LARGE SCALE GENOMIC DNA]</scope>
    <source>
        <strain evidence="1 2">Cra20</strain>
    </source>
</reference>
<keyword evidence="2" id="KW-1185">Reference proteome</keyword>
<protein>
    <submittedName>
        <fullName evidence="1">Uncharacterized protein</fullName>
    </submittedName>
</protein>
<evidence type="ECO:0000313" key="1">
    <source>
        <dbReference type="EMBL" id="ATY30912.1"/>
    </source>
</evidence>
<dbReference type="KEGG" id="sphc:CVN68_02025"/>
<gene>
    <name evidence="1" type="ORF">CVN68_02025</name>
</gene>
<dbReference type="Proteomes" id="UP000229081">
    <property type="component" value="Chromosome"/>
</dbReference>
<dbReference type="EMBL" id="CP024923">
    <property type="protein sequence ID" value="ATY30912.1"/>
    <property type="molecule type" value="Genomic_DNA"/>
</dbReference>
<dbReference type="RefSeq" id="WP_100280723.1">
    <property type="nucleotide sequence ID" value="NZ_CP024923.1"/>
</dbReference>
<name>A0A2K8MAK5_9SPHN</name>
<organism evidence="1 2">
    <name type="scientific">Sphingomonas psychrotolerans</name>
    <dbReference type="NCBI Taxonomy" id="1327635"/>
    <lineage>
        <taxon>Bacteria</taxon>
        <taxon>Pseudomonadati</taxon>
        <taxon>Pseudomonadota</taxon>
        <taxon>Alphaproteobacteria</taxon>
        <taxon>Sphingomonadales</taxon>
        <taxon>Sphingomonadaceae</taxon>
        <taxon>Sphingomonas</taxon>
    </lineage>
</organism>
<proteinExistence type="predicted"/>
<dbReference type="AlphaFoldDB" id="A0A2K8MAK5"/>